<dbReference type="AlphaFoldDB" id="A0A420E9X9"/>
<dbReference type="RefSeq" id="WP_120355504.1">
    <property type="nucleotide sequence ID" value="NZ_RAQO01000007.1"/>
</dbReference>
<dbReference type="PROSITE" id="PS50893">
    <property type="entry name" value="ABC_TRANSPORTER_2"/>
    <property type="match status" value="2"/>
</dbReference>
<dbReference type="InterPro" id="IPR017871">
    <property type="entry name" value="ABC_transporter-like_CS"/>
</dbReference>
<keyword evidence="2" id="KW-0813">Transport</keyword>
<evidence type="ECO:0000256" key="3">
    <source>
        <dbReference type="ARBA" id="ARBA00022475"/>
    </source>
</evidence>
<dbReference type="GO" id="GO:0005524">
    <property type="term" value="F:ATP binding"/>
    <property type="evidence" value="ECO:0007669"/>
    <property type="project" value="UniProtKB-KW"/>
</dbReference>
<dbReference type="GO" id="GO:0005886">
    <property type="term" value="C:plasma membrane"/>
    <property type="evidence" value="ECO:0007669"/>
    <property type="project" value="UniProtKB-SubCell"/>
</dbReference>
<keyword evidence="7 11" id="KW-0067">ATP-binding</keyword>
<keyword evidence="9" id="KW-0472">Membrane</keyword>
<dbReference type="InterPro" id="IPR027417">
    <property type="entry name" value="P-loop_NTPase"/>
</dbReference>
<comment type="caution">
    <text evidence="11">The sequence shown here is derived from an EMBL/GenBank/DDBJ whole genome shotgun (WGS) entry which is preliminary data.</text>
</comment>
<evidence type="ECO:0000256" key="7">
    <source>
        <dbReference type="ARBA" id="ARBA00022840"/>
    </source>
</evidence>
<keyword evidence="12" id="KW-1185">Reference proteome</keyword>
<dbReference type="OrthoDB" id="9776369at2"/>
<dbReference type="SMART" id="SM00382">
    <property type="entry name" value="AAA"/>
    <property type="match status" value="2"/>
</dbReference>
<evidence type="ECO:0000256" key="5">
    <source>
        <dbReference type="ARBA" id="ARBA00022737"/>
    </source>
</evidence>
<proteinExistence type="predicted"/>
<evidence type="ECO:0000256" key="8">
    <source>
        <dbReference type="ARBA" id="ARBA00022967"/>
    </source>
</evidence>
<evidence type="ECO:0000256" key="6">
    <source>
        <dbReference type="ARBA" id="ARBA00022741"/>
    </source>
</evidence>
<evidence type="ECO:0000313" key="11">
    <source>
        <dbReference type="EMBL" id="RKF17479.1"/>
    </source>
</evidence>
<dbReference type="GO" id="GO:0016887">
    <property type="term" value="F:ATP hydrolysis activity"/>
    <property type="evidence" value="ECO:0007669"/>
    <property type="project" value="InterPro"/>
</dbReference>
<accession>A0A420E9X9</accession>
<dbReference type="CDD" id="cd03216">
    <property type="entry name" value="ABC_Carb_Monos_I"/>
    <property type="match status" value="1"/>
</dbReference>
<keyword evidence="4" id="KW-0762">Sugar transport</keyword>
<dbReference type="FunFam" id="3.40.50.300:FF:000127">
    <property type="entry name" value="Ribose import ATP-binding protein RbsA"/>
    <property type="match status" value="1"/>
</dbReference>
<name>A0A420E9X9_9ALTE</name>
<evidence type="ECO:0000313" key="12">
    <source>
        <dbReference type="Proteomes" id="UP000286482"/>
    </source>
</evidence>
<dbReference type="SUPFAM" id="SSF52540">
    <property type="entry name" value="P-loop containing nucleoside triphosphate hydrolases"/>
    <property type="match status" value="2"/>
</dbReference>
<protein>
    <submittedName>
        <fullName evidence="11">Sugar ABC transporter ATP-binding protein</fullName>
    </submittedName>
</protein>
<comment type="subcellular location">
    <subcellularLocation>
        <location evidence="1">Cell membrane</location>
        <topology evidence="1">Peripheral membrane protein</topology>
    </subcellularLocation>
</comment>
<dbReference type="PANTHER" id="PTHR43790">
    <property type="entry name" value="CARBOHYDRATE TRANSPORT ATP-BINDING PROTEIN MG119-RELATED"/>
    <property type="match status" value="1"/>
</dbReference>
<gene>
    <name evidence="11" type="ORF">DBZ36_13620</name>
</gene>
<dbReference type="Pfam" id="PF00005">
    <property type="entry name" value="ABC_tran"/>
    <property type="match status" value="2"/>
</dbReference>
<dbReference type="InterPro" id="IPR003439">
    <property type="entry name" value="ABC_transporter-like_ATP-bd"/>
</dbReference>
<dbReference type="PROSITE" id="PS00211">
    <property type="entry name" value="ABC_TRANSPORTER_1"/>
    <property type="match status" value="1"/>
</dbReference>
<evidence type="ECO:0000259" key="10">
    <source>
        <dbReference type="PROSITE" id="PS50893"/>
    </source>
</evidence>
<keyword evidence="5" id="KW-0677">Repeat</keyword>
<dbReference type="InterPro" id="IPR003593">
    <property type="entry name" value="AAA+_ATPase"/>
</dbReference>
<feature type="domain" description="ABC transporter" evidence="10">
    <location>
        <begin position="253"/>
        <end position="501"/>
    </location>
</feature>
<reference evidence="11 12" key="1">
    <citation type="submission" date="2018-09" db="EMBL/GenBank/DDBJ databases">
        <authorList>
            <person name="Wang Z."/>
        </authorList>
    </citation>
    <scope>NUCLEOTIDE SEQUENCE [LARGE SCALE GENOMIC DNA]</scope>
    <source>
        <strain evidence="11 12">ALS 81</strain>
    </source>
</reference>
<keyword evidence="8" id="KW-1278">Translocase</keyword>
<organism evidence="11 12">
    <name type="scientific">Alginatibacterium sediminis</name>
    <dbReference type="NCBI Taxonomy" id="2164068"/>
    <lineage>
        <taxon>Bacteria</taxon>
        <taxon>Pseudomonadati</taxon>
        <taxon>Pseudomonadota</taxon>
        <taxon>Gammaproteobacteria</taxon>
        <taxon>Alteromonadales</taxon>
        <taxon>Alteromonadaceae</taxon>
        <taxon>Alginatibacterium</taxon>
    </lineage>
</organism>
<evidence type="ECO:0000256" key="4">
    <source>
        <dbReference type="ARBA" id="ARBA00022597"/>
    </source>
</evidence>
<evidence type="ECO:0000256" key="1">
    <source>
        <dbReference type="ARBA" id="ARBA00004202"/>
    </source>
</evidence>
<keyword evidence="6" id="KW-0547">Nucleotide-binding</keyword>
<dbReference type="Gene3D" id="3.40.50.300">
    <property type="entry name" value="P-loop containing nucleotide triphosphate hydrolases"/>
    <property type="match status" value="2"/>
</dbReference>
<dbReference type="PANTHER" id="PTHR43790:SF9">
    <property type="entry name" value="GALACTOFURANOSE TRANSPORTER ATP-BINDING PROTEIN YTFR"/>
    <property type="match status" value="1"/>
</dbReference>
<dbReference type="CDD" id="cd03215">
    <property type="entry name" value="ABC_Carb_Monos_II"/>
    <property type="match status" value="1"/>
</dbReference>
<dbReference type="InterPro" id="IPR050107">
    <property type="entry name" value="ABC_carbohydrate_import_ATPase"/>
</dbReference>
<dbReference type="EMBL" id="RAQO01000007">
    <property type="protein sequence ID" value="RKF17479.1"/>
    <property type="molecule type" value="Genomic_DNA"/>
</dbReference>
<evidence type="ECO:0000256" key="9">
    <source>
        <dbReference type="ARBA" id="ARBA00023136"/>
    </source>
</evidence>
<feature type="domain" description="ABC transporter" evidence="10">
    <location>
        <begin position="7"/>
        <end position="242"/>
    </location>
</feature>
<dbReference type="Proteomes" id="UP000286482">
    <property type="component" value="Unassembled WGS sequence"/>
</dbReference>
<sequence length="503" mass="54668">MEPKSILKVSQLNKSFPGVKALSQVQLELREGEIMALLGGNGAGKSTLIKCITGVYTSDGGSISLSGQSIRGLSAEEIILKGISTVHQEVNLIPTLSVAENIYLGRQPYRFGLIDWAKMNTNAEELLSSMKVFIDVTATLNDYSIAVQQMIAIARGVDMSAKVLILDEPTASLDNKEVEQLFTLMRELKSRGIGIVFVTHFLDQVYDVCDQITVLRNGQFVASSSVDELPQIELINLMLGKQISNKNSSGKSRHTTDSNSKPFLSASNIGRKGMINPCDVNIYSGQTLGLGGLLGSGRTELAKLLFGIVKPEQGTIQIEGEVKAFGSPHDAIQEGLAFCPEDRKVEGIIGELSVLENMVLALQAKQGWFRMIGPKEQKEIGKKFVRSLNIVTSDINKPVKELSGGNQQKVILARWLASGPSLLILDEPTRGIDVGAKSEILQIIDGLCKQGMALMVISSELDEIVEFSDRVSVLKDHNMIAELTGKDISTQKLMETIAHEGRD</sequence>
<evidence type="ECO:0000256" key="2">
    <source>
        <dbReference type="ARBA" id="ARBA00022448"/>
    </source>
</evidence>
<keyword evidence="3" id="KW-1003">Cell membrane</keyword>